<organism evidence="1 2">
    <name type="scientific">Diutina rugosa</name>
    <name type="common">Yeast</name>
    <name type="synonym">Candida rugosa</name>
    <dbReference type="NCBI Taxonomy" id="5481"/>
    <lineage>
        <taxon>Eukaryota</taxon>
        <taxon>Fungi</taxon>
        <taxon>Dikarya</taxon>
        <taxon>Ascomycota</taxon>
        <taxon>Saccharomycotina</taxon>
        <taxon>Pichiomycetes</taxon>
        <taxon>Debaryomycetaceae</taxon>
        <taxon>Diutina</taxon>
    </lineage>
</organism>
<gene>
    <name evidence="1" type="ORF">DIURU_001822</name>
</gene>
<reference evidence="1 2" key="1">
    <citation type="submission" date="2019-07" db="EMBL/GenBank/DDBJ databases">
        <title>Genome assembly of two rare yeast pathogens: Diutina rugosa and Trichomonascus ciferrii.</title>
        <authorList>
            <person name="Mixao V."/>
            <person name="Saus E."/>
            <person name="Hansen A."/>
            <person name="Lass-Flor C."/>
            <person name="Gabaldon T."/>
        </authorList>
    </citation>
    <scope>NUCLEOTIDE SEQUENCE [LARGE SCALE GENOMIC DNA]</scope>
    <source>
        <strain evidence="1 2">CBS 613</strain>
    </source>
</reference>
<name>A0A642UST1_DIURU</name>
<evidence type="ECO:0000313" key="1">
    <source>
        <dbReference type="EMBL" id="KAA8904746.1"/>
    </source>
</evidence>
<dbReference type="Proteomes" id="UP000449547">
    <property type="component" value="Unassembled WGS sequence"/>
</dbReference>
<dbReference type="AlphaFoldDB" id="A0A642UST1"/>
<dbReference type="OMA" id="CIITRAG"/>
<dbReference type="GeneID" id="54780475"/>
<dbReference type="EMBL" id="SWFT01000053">
    <property type="protein sequence ID" value="KAA8904746.1"/>
    <property type="molecule type" value="Genomic_DNA"/>
</dbReference>
<sequence>MIMGLPGRFIRGYAIDIHQNTQPTTSLAQTIEAMVHRGPDFLEIPPNTGTSTVSVDEGEISSKSAENSITEIVEDNYTLPPSRGSIIEYYTWGKPSKTVGIVVRDVQSKFNENYNTVVVLTSENELEFVSGQQVTFHWHQVVDSGWLACEAIMENRFNTEFPLRKRAVAITRSFIKGLETISSQLSYEVERTYAQYAQSHQAVAVGLVQILESCKLPESVLPLLWKSYWHQQLVIGGLYRAVCRSSSWVVPSSVVFGPLSAWHETNCGSRGCSNEVMKRPVFLANSVENTAAIATLKCDLQQEEALKSYQNFIKTTVNNLPETNRVSHLTAWFGIWDGKQFQPLLTALKLVAIYPHPEVSAMLSQLEPFSDGTQASVLQFLRSIGLYSDKTDMWRSASMGGPLANMAIVVDRNQKQIQQTNTKVVVDDLNDKFRHLRQKHRFGDATPIFVVSPGVGVSLEKVNSRNYRVNIHVPDVMARLCPNSDEFDSILGVESSSVSEVLTRFKLHFQAQGQSEGVDYMAAHQLWQQKPQSPTQATCMTLSLAYNTYESNPFKDVENKAEVTLDTLGAATIKMLSKTELEECLAGKLEPSPLRLFRPRDPQPRKLSPSDCHDLRFIYSVLQTHFKTRNHQGALMVEPPLEGINERSNLFIAEVDQLASTIASSFAQRNQVAMVYQTQQILDSLSSDSVVVSHHNNQFLPQYSAQSFYQTLLARDHRGYVSKPAEVIGNQFLASPRLSVVGGMHQRYGSSGGYCAITQGQAVAVLLNQLQLVYTVHHNFLRGNTTKRHYTYLRGYGYRQSAMSVRMVSALLAQVQRCHDQIEAGKRAKRSSMVEVDEVGGGSEVVITHGGQYLRELDHRVSMGYHLRMGHEVMVLTKNDVIHQLGGVVEVEEAYRDRFGRFTVFVEVE</sequence>
<dbReference type="OrthoDB" id="1865897at2759"/>
<dbReference type="RefSeq" id="XP_034013356.1">
    <property type="nucleotide sequence ID" value="XM_034154408.1"/>
</dbReference>
<keyword evidence="2" id="KW-1185">Reference proteome</keyword>
<dbReference type="VEuPathDB" id="FungiDB:DIURU_001822"/>
<evidence type="ECO:0000313" key="2">
    <source>
        <dbReference type="Proteomes" id="UP000449547"/>
    </source>
</evidence>
<accession>A0A642UST1</accession>
<protein>
    <submittedName>
        <fullName evidence="1">Uncharacterized protein</fullName>
    </submittedName>
</protein>
<comment type="caution">
    <text evidence="1">The sequence shown here is derived from an EMBL/GenBank/DDBJ whole genome shotgun (WGS) entry which is preliminary data.</text>
</comment>
<proteinExistence type="predicted"/>